<name>A0A427XTX4_9TREE</name>
<dbReference type="PANTHER" id="PTHR28605:SF1">
    <property type="entry name" value="CHROMOSOME TRANSMISSION FIDELITY FACTOR 8"/>
    <property type="match status" value="1"/>
</dbReference>
<organism evidence="4 5">
    <name type="scientific">Saitozyma podzolica</name>
    <dbReference type="NCBI Taxonomy" id="1890683"/>
    <lineage>
        <taxon>Eukaryota</taxon>
        <taxon>Fungi</taxon>
        <taxon>Dikarya</taxon>
        <taxon>Basidiomycota</taxon>
        <taxon>Agaricomycotina</taxon>
        <taxon>Tremellomycetes</taxon>
        <taxon>Tremellales</taxon>
        <taxon>Trimorphomycetaceae</taxon>
        <taxon>Saitozyma</taxon>
    </lineage>
</organism>
<feature type="compositionally biased region" description="Acidic residues" evidence="3">
    <location>
        <begin position="107"/>
        <end position="122"/>
    </location>
</feature>
<accession>A0A427XTX4</accession>
<dbReference type="EMBL" id="RSCD01000027">
    <property type="protein sequence ID" value="RSH82268.1"/>
    <property type="molecule type" value="Genomic_DNA"/>
</dbReference>
<evidence type="ECO:0000256" key="3">
    <source>
        <dbReference type="SAM" id="MobiDB-lite"/>
    </source>
</evidence>
<keyword evidence="5" id="KW-1185">Reference proteome</keyword>
<feature type="region of interest" description="Disordered" evidence="3">
    <location>
        <begin position="106"/>
        <end position="248"/>
    </location>
</feature>
<comment type="subcellular location">
    <subcellularLocation>
        <location evidence="1">Nucleus</location>
    </subcellularLocation>
</comment>
<gene>
    <name evidence="4" type="ORF">EHS25_005978</name>
</gene>
<dbReference type="OrthoDB" id="121932at2759"/>
<evidence type="ECO:0000256" key="2">
    <source>
        <dbReference type="ARBA" id="ARBA00023242"/>
    </source>
</evidence>
<feature type="compositionally biased region" description="Acidic residues" evidence="3">
    <location>
        <begin position="207"/>
        <end position="229"/>
    </location>
</feature>
<dbReference type="STRING" id="1890683.A0A427XTX4"/>
<sequence length="283" mass="31160">MRIHLPLHPQHFLPQAAAGPSAPPLVQLGGDLVLVELQGELSWEGDRAGGVVGVLGLDRPDKPTLHLGEHHLLHGKFSNLQKPYAVIRRVVGSPVDVYVSAGAAIEGDAEEEEDAEEDEVGSEEVRVRTPLRPGRAPSDDEDDDADEPPLFPPGSPQTPAGAGRHVHAQAPESSSPFLPPSSIKDYSSELDFSSPAQRFGSKRDRSDDEGEDEDEDEDDNEGEEKEEDEETKRKRLKVERKKAERRAMKPERTRYYEVVGVVRKKVVFALRPEPIVTATVLPE</sequence>
<evidence type="ECO:0000313" key="4">
    <source>
        <dbReference type="EMBL" id="RSH82268.1"/>
    </source>
</evidence>
<dbReference type="AlphaFoldDB" id="A0A427XTX4"/>
<feature type="compositionally biased region" description="Low complexity" evidence="3">
    <location>
        <begin position="171"/>
        <end position="182"/>
    </location>
</feature>
<comment type="caution">
    <text evidence="4">The sequence shown here is derived from an EMBL/GenBank/DDBJ whole genome shotgun (WGS) entry which is preliminary data.</text>
</comment>
<reference evidence="4 5" key="1">
    <citation type="submission" date="2018-11" db="EMBL/GenBank/DDBJ databases">
        <title>Genome sequence of Saitozyma podzolica DSM 27192.</title>
        <authorList>
            <person name="Aliyu H."/>
            <person name="Gorte O."/>
            <person name="Ochsenreither K."/>
        </authorList>
    </citation>
    <scope>NUCLEOTIDE SEQUENCE [LARGE SCALE GENOMIC DNA]</scope>
    <source>
        <strain evidence="4 5">DSM 27192</strain>
    </source>
</reference>
<dbReference type="Proteomes" id="UP000279259">
    <property type="component" value="Unassembled WGS sequence"/>
</dbReference>
<protein>
    <recommendedName>
        <fullName evidence="6">Chromosome transmission fidelity protein 8</fullName>
    </recommendedName>
</protein>
<dbReference type="PANTHER" id="PTHR28605">
    <property type="entry name" value="CTF8, CHROMOSOME TRANSMISSION FIDELITY FACTOR 8 HOMOLOG (S. CEREVISIAE)"/>
    <property type="match status" value="1"/>
</dbReference>
<evidence type="ECO:0000256" key="1">
    <source>
        <dbReference type="ARBA" id="ARBA00004123"/>
    </source>
</evidence>
<evidence type="ECO:0000313" key="5">
    <source>
        <dbReference type="Proteomes" id="UP000279259"/>
    </source>
</evidence>
<dbReference type="GO" id="GO:0005634">
    <property type="term" value="C:nucleus"/>
    <property type="evidence" value="ECO:0007669"/>
    <property type="project" value="UniProtKB-SubCell"/>
</dbReference>
<keyword evidence="2" id="KW-0539">Nucleus</keyword>
<evidence type="ECO:0008006" key="6">
    <source>
        <dbReference type="Google" id="ProtNLM"/>
    </source>
</evidence>
<proteinExistence type="predicted"/>